<comment type="caution">
    <text evidence="2">The sequence shown here is derived from an EMBL/GenBank/DDBJ whole genome shotgun (WGS) entry which is preliminary data.</text>
</comment>
<evidence type="ECO:0000313" key="2">
    <source>
        <dbReference type="EMBL" id="MBB5913508.1"/>
    </source>
</evidence>
<dbReference type="AlphaFoldDB" id="A0A7W9PD87"/>
<name>A0A7W9PD87_9NOCA</name>
<proteinExistence type="predicted"/>
<dbReference type="PANTHER" id="PTHR46865:SF2">
    <property type="entry name" value="MONOOXYGENASE"/>
    <property type="match status" value="1"/>
</dbReference>
<dbReference type="PANTHER" id="PTHR46865">
    <property type="entry name" value="OXIDOREDUCTASE-RELATED"/>
    <property type="match status" value="1"/>
</dbReference>
<dbReference type="Gene3D" id="3.50.50.60">
    <property type="entry name" value="FAD/NAD(P)-binding domain"/>
    <property type="match status" value="1"/>
</dbReference>
<dbReference type="Gene3D" id="3.30.9.10">
    <property type="entry name" value="D-Amino Acid Oxidase, subunit A, domain 2"/>
    <property type="match status" value="1"/>
</dbReference>
<feature type="domain" description="FAD-binding" evidence="1">
    <location>
        <begin position="4"/>
        <end position="319"/>
    </location>
</feature>
<dbReference type="InterPro" id="IPR051704">
    <property type="entry name" value="FAD_aromatic-hydroxylase"/>
</dbReference>
<accession>A0A7W9PD87</accession>
<dbReference type="PRINTS" id="PR00420">
    <property type="entry name" value="RNGMNOXGNASE"/>
</dbReference>
<dbReference type="Pfam" id="PF01494">
    <property type="entry name" value="FAD_binding_3"/>
    <property type="match status" value="1"/>
</dbReference>
<organism evidence="2 3">
    <name type="scientific">Nocardia transvalensis</name>
    <dbReference type="NCBI Taxonomy" id="37333"/>
    <lineage>
        <taxon>Bacteria</taxon>
        <taxon>Bacillati</taxon>
        <taxon>Actinomycetota</taxon>
        <taxon>Actinomycetes</taxon>
        <taxon>Mycobacteriales</taxon>
        <taxon>Nocardiaceae</taxon>
        <taxon>Nocardia</taxon>
    </lineage>
</organism>
<sequence>MNKSVLISGAGVAGSTAAYWLARNGFRVTVVERAAGERSSGNPVDVRGPAVRIVEDMGVMPRLRAVATAANRLTFADTTGRRRASVGMGAFQSSAGDSEVEVARADLAATLLSAARDHAEIRWGDTITTLSPDAGGVDVTFDRGDQARFDLVIGADGLHSTVRRLAFGPEPEFVRPLGMSVATLRVDRPIGDEREVVMVNTPGRAFSVHPAGGKPLAAFMFRHTAEPAADHRDPDVQKRLVIEAYTGRLGTFERYLDQVRDADDLFFDSVSRVTLPHWSTGPVTLVGDAASSLSLFGDGSTLAIAGAHTLATELAATPADLATALHRYEQRHRALTTPKQRGYTAAATLLVPTNRPTIAIRNTLARFIPS</sequence>
<dbReference type="RefSeq" id="WP_040744781.1">
    <property type="nucleotide sequence ID" value="NZ_JACHIT010000001.1"/>
</dbReference>
<dbReference type="InterPro" id="IPR002938">
    <property type="entry name" value="FAD-bd"/>
</dbReference>
<dbReference type="Proteomes" id="UP000540412">
    <property type="component" value="Unassembled WGS sequence"/>
</dbReference>
<gene>
    <name evidence="2" type="ORF">BJY24_002375</name>
</gene>
<protein>
    <submittedName>
        <fullName evidence="2">2-polyprenyl-6-methoxyphenol hydroxylase-like FAD-dependent oxidoreductase</fullName>
    </submittedName>
</protein>
<dbReference type="SUPFAM" id="SSF51905">
    <property type="entry name" value="FAD/NAD(P)-binding domain"/>
    <property type="match status" value="1"/>
</dbReference>
<dbReference type="InterPro" id="IPR036188">
    <property type="entry name" value="FAD/NAD-bd_sf"/>
</dbReference>
<evidence type="ECO:0000313" key="3">
    <source>
        <dbReference type="Proteomes" id="UP000540412"/>
    </source>
</evidence>
<dbReference type="GO" id="GO:0071949">
    <property type="term" value="F:FAD binding"/>
    <property type="evidence" value="ECO:0007669"/>
    <property type="project" value="InterPro"/>
</dbReference>
<evidence type="ECO:0000259" key="1">
    <source>
        <dbReference type="Pfam" id="PF01494"/>
    </source>
</evidence>
<reference evidence="2 3" key="1">
    <citation type="submission" date="2020-08" db="EMBL/GenBank/DDBJ databases">
        <title>Sequencing the genomes of 1000 actinobacteria strains.</title>
        <authorList>
            <person name="Klenk H.-P."/>
        </authorList>
    </citation>
    <scope>NUCLEOTIDE SEQUENCE [LARGE SCALE GENOMIC DNA]</scope>
    <source>
        <strain evidence="2 3">DSM 43582</strain>
    </source>
</reference>
<keyword evidence="3" id="KW-1185">Reference proteome</keyword>
<dbReference type="EMBL" id="JACHIT010000001">
    <property type="protein sequence ID" value="MBB5913508.1"/>
    <property type="molecule type" value="Genomic_DNA"/>
</dbReference>